<dbReference type="GO" id="GO:0015098">
    <property type="term" value="F:molybdate ion transmembrane transporter activity"/>
    <property type="evidence" value="ECO:0007669"/>
    <property type="project" value="InterPro"/>
</dbReference>
<dbReference type="InterPro" id="IPR000014">
    <property type="entry name" value="PAS"/>
</dbReference>
<proteinExistence type="predicted"/>
<dbReference type="Proteomes" id="UP000887561">
    <property type="component" value="Unplaced"/>
</dbReference>
<dbReference type="InterPro" id="IPR036259">
    <property type="entry name" value="MFS_trans_sf"/>
</dbReference>
<name>A0A915MW62_MELJA</name>
<evidence type="ECO:0000313" key="4">
    <source>
        <dbReference type="Proteomes" id="UP000887561"/>
    </source>
</evidence>
<keyword evidence="4" id="KW-1185">Reference proteome</keyword>
<sequence>MNVKIKRRNEKHNQIVNNYNLFEIVGKNRRDKATLVGSYLINFLHPNDVQLLIDKLALFVDCNILQITHPDMSFVLRFLCLSGRRPFPNSSRGLQGIKTIHFMGTLWPDNDGRFIGFGQPMLQDGQNELILTSSMFMFRANLSLKLLFVDNRLMEISGYSHQKLLDNSLYKFVFPNDLSQVTEMHQIALNQGHSQKLLFIAGFGSSLIFGTFVGSFADKFGRKANCLLYAFLYSIACLTKHFSSFNILLIGRLLGGISTSILFSAFESWLICEHNKRQFDEEKLKSIFAKQTWTNSLIAILSGIFAQQVANLFGYVAPFDASFIILIFMGCMYVFVLEWTPALSRAAESEAIPHGYIFASFMLSVMAGSALFNPLCQRWKPEAIMRLTKDQQHKIILNSDFIQSEKFVLNETDESEETANVIAKLAKFPKGPPNDGKKEGKNDGGRIKAVSEKEFGGGINGIGKGKEVDWKNGGGLL</sequence>
<dbReference type="SUPFAM" id="SSF55785">
    <property type="entry name" value="PYP-like sensor domain (PAS domain)"/>
    <property type="match status" value="1"/>
</dbReference>
<feature type="compositionally biased region" description="Basic and acidic residues" evidence="1">
    <location>
        <begin position="435"/>
        <end position="449"/>
    </location>
</feature>
<dbReference type="CDD" id="cd00130">
    <property type="entry name" value="PAS"/>
    <property type="match status" value="1"/>
</dbReference>
<dbReference type="PANTHER" id="PTHR23516:SF23">
    <property type="entry name" value="MOLYBDATE-ANION TRANSPORTER"/>
    <property type="match status" value="1"/>
</dbReference>
<dbReference type="InterPro" id="IPR008509">
    <property type="entry name" value="MOT2/MFSD5"/>
</dbReference>
<evidence type="ECO:0000259" key="3">
    <source>
        <dbReference type="PROSITE" id="PS50112"/>
    </source>
</evidence>
<feature type="region of interest" description="Disordered" evidence="1">
    <location>
        <begin position="427"/>
        <end position="449"/>
    </location>
</feature>
<keyword evidence="2" id="KW-0812">Transmembrane</keyword>
<dbReference type="AlphaFoldDB" id="A0A915MW62"/>
<dbReference type="Gene3D" id="3.30.450.20">
    <property type="entry name" value="PAS domain"/>
    <property type="match status" value="1"/>
</dbReference>
<feature type="transmembrane region" description="Helical" evidence="2">
    <location>
        <begin position="355"/>
        <end position="375"/>
    </location>
</feature>
<keyword evidence="2" id="KW-0472">Membrane</keyword>
<organism evidence="4 5">
    <name type="scientific">Meloidogyne javanica</name>
    <name type="common">Root-knot nematode worm</name>
    <dbReference type="NCBI Taxonomy" id="6303"/>
    <lineage>
        <taxon>Eukaryota</taxon>
        <taxon>Metazoa</taxon>
        <taxon>Ecdysozoa</taxon>
        <taxon>Nematoda</taxon>
        <taxon>Chromadorea</taxon>
        <taxon>Rhabditida</taxon>
        <taxon>Tylenchina</taxon>
        <taxon>Tylenchomorpha</taxon>
        <taxon>Tylenchoidea</taxon>
        <taxon>Meloidogynidae</taxon>
        <taxon>Meloidogyninae</taxon>
        <taxon>Meloidogyne</taxon>
        <taxon>Meloidogyne incognita group</taxon>
    </lineage>
</organism>
<dbReference type="GO" id="GO:0016020">
    <property type="term" value="C:membrane"/>
    <property type="evidence" value="ECO:0007669"/>
    <property type="project" value="InterPro"/>
</dbReference>
<feature type="transmembrane region" description="Helical" evidence="2">
    <location>
        <begin position="197"/>
        <end position="217"/>
    </location>
</feature>
<evidence type="ECO:0000256" key="1">
    <source>
        <dbReference type="SAM" id="MobiDB-lite"/>
    </source>
</evidence>
<dbReference type="Pfam" id="PF05631">
    <property type="entry name" value="MFS_5"/>
    <property type="match status" value="1"/>
</dbReference>
<keyword evidence="2" id="KW-1133">Transmembrane helix</keyword>
<protein>
    <submittedName>
        <fullName evidence="5">Molybdate-anion transporter</fullName>
    </submittedName>
</protein>
<dbReference type="SUPFAM" id="SSF103473">
    <property type="entry name" value="MFS general substrate transporter"/>
    <property type="match status" value="1"/>
</dbReference>
<evidence type="ECO:0000313" key="5">
    <source>
        <dbReference type="WBParaSite" id="scaffold5223_cov235.g9264"/>
    </source>
</evidence>
<feature type="transmembrane region" description="Helical" evidence="2">
    <location>
        <begin position="323"/>
        <end position="343"/>
    </location>
</feature>
<feature type="domain" description="PAS" evidence="3">
    <location>
        <begin position="128"/>
        <end position="192"/>
    </location>
</feature>
<dbReference type="PROSITE" id="PS50112">
    <property type="entry name" value="PAS"/>
    <property type="match status" value="1"/>
</dbReference>
<feature type="transmembrane region" description="Helical" evidence="2">
    <location>
        <begin position="249"/>
        <end position="272"/>
    </location>
</feature>
<dbReference type="SMART" id="SM00091">
    <property type="entry name" value="PAS"/>
    <property type="match status" value="1"/>
</dbReference>
<dbReference type="InterPro" id="IPR035965">
    <property type="entry name" value="PAS-like_dom_sf"/>
</dbReference>
<reference evidence="5" key="1">
    <citation type="submission" date="2022-11" db="UniProtKB">
        <authorList>
            <consortium name="WormBaseParasite"/>
        </authorList>
    </citation>
    <scope>IDENTIFICATION</scope>
</reference>
<accession>A0A915MW62</accession>
<evidence type="ECO:0000256" key="2">
    <source>
        <dbReference type="SAM" id="Phobius"/>
    </source>
</evidence>
<dbReference type="PANTHER" id="PTHR23516">
    <property type="entry name" value="SAM (S-ADENOSYL METHIONINE) TRANSPORTER"/>
    <property type="match status" value="1"/>
</dbReference>
<dbReference type="WBParaSite" id="scaffold5223_cov235.g9264">
    <property type="protein sequence ID" value="scaffold5223_cov235.g9264"/>
    <property type="gene ID" value="scaffold5223_cov235.g9264"/>
</dbReference>